<sequence>MKKAFGIFLMFISAFSVYAESVNLRTGNVFDTVEVNEILSIGYGSKVSEIQFESRSPKITTIALEGTAFIEDYSFIGKCKELEVLIMNTVSLKNMDFLKSCKKLKVLALDSVSVEKLPDFRELENAEYIAFSNCNLTDIREFTHHAEKLRCIDLRYNKISMLPQLEKKDRAMYFLSGNEIMASNCINFIFDEDIYQKLPEEFRLYVR</sequence>
<dbReference type="EMBL" id="FUWG01000015">
    <property type="protein sequence ID" value="SJZ64362.1"/>
    <property type="molecule type" value="Genomic_DNA"/>
</dbReference>
<feature type="chain" id="PRO_5010561727" description="Leucine rich repeat-containing protein" evidence="1">
    <location>
        <begin position="20"/>
        <end position="207"/>
    </location>
</feature>
<gene>
    <name evidence="2" type="ORF">SAMN02745149_01920</name>
</gene>
<proteinExistence type="predicted"/>
<dbReference type="STRING" id="261392.SAMN02745149_01920"/>
<evidence type="ECO:0000256" key="1">
    <source>
        <dbReference type="SAM" id="SignalP"/>
    </source>
</evidence>
<organism evidence="2 3">
    <name type="scientific">Treponema porcinum</name>
    <dbReference type="NCBI Taxonomy" id="261392"/>
    <lineage>
        <taxon>Bacteria</taxon>
        <taxon>Pseudomonadati</taxon>
        <taxon>Spirochaetota</taxon>
        <taxon>Spirochaetia</taxon>
        <taxon>Spirochaetales</taxon>
        <taxon>Treponemataceae</taxon>
        <taxon>Treponema</taxon>
    </lineage>
</organism>
<dbReference type="SUPFAM" id="SSF52058">
    <property type="entry name" value="L domain-like"/>
    <property type="match status" value="1"/>
</dbReference>
<keyword evidence="1" id="KW-0732">Signal</keyword>
<dbReference type="InterPro" id="IPR001611">
    <property type="entry name" value="Leu-rich_rpt"/>
</dbReference>
<evidence type="ECO:0000313" key="3">
    <source>
        <dbReference type="Proteomes" id="UP000190423"/>
    </source>
</evidence>
<dbReference type="InterPro" id="IPR032675">
    <property type="entry name" value="LRR_dom_sf"/>
</dbReference>
<dbReference type="GeneID" id="78317198"/>
<accession>A0A1T4MBN5</accession>
<dbReference type="RefSeq" id="WP_078933818.1">
    <property type="nucleotide sequence ID" value="NZ_FUWG01000015.1"/>
</dbReference>
<feature type="signal peptide" evidence="1">
    <location>
        <begin position="1"/>
        <end position="19"/>
    </location>
</feature>
<dbReference type="Proteomes" id="UP000190423">
    <property type="component" value="Unassembled WGS sequence"/>
</dbReference>
<protein>
    <recommendedName>
        <fullName evidence="4">Leucine rich repeat-containing protein</fullName>
    </recommendedName>
</protein>
<keyword evidence="3" id="KW-1185">Reference proteome</keyword>
<dbReference type="Gene3D" id="3.80.10.10">
    <property type="entry name" value="Ribonuclease Inhibitor"/>
    <property type="match status" value="1"/>
</dbReference>
<evidence type="ECO:0008006" key="4">
    <source>
        <dbReference type="Google" id="ProtNLM"/>
    </source>
</evidence>
<name>A0A1T4MBN5_TREPO</name>
<evidence type="ECO:0000313" key="2">
    <source>
        <dbReference type="EMBL" id="SJZ64362.1"/>
    </source>
</evidence>
<dbReference type="OrthoDB" id="1148122at2"/>
<dbReference type="AlphaFoldDB" id="A0A1T4MBN5"/>
<dbReference type="PROSITE" id="PS51450">
    <property type="entry name" value="LRR"/>
    <property type="match status" value="1"/>
</dbReference>
<reference evidence="2 3" key="1">
    <citation type="submission" date="2017-02" db="EMBL/GenBank/DDBJ databases">
        <authorList>
            <person name="Peterson S.W."/>
        </authorList>
    </citation>
    <scope>NUCLEOTIDE SEQUENCE [LARGE SCALE GENOMIC DNA]</scope>
    <source>
        <strain evidence="2 3">ATCC BAA-908</strain>
    </source>
</reference>